<dbReference type="Proteomes" id="UP001497512">
    <property type="component" value="Chromosome 1"/>
</dbReference>
<evidence type="ECO:0000313" key="6">
    <source>
        <dbReference type="Proteomes" id="UP001497512"/>
    </source>
</evidence>
<dbReference type="CDD" id="cd04216">
    <property type="entry name" value="Phytocyanin"/>
    <property type="match status" value="1"/>
</dbReference>
<name>A0ABP0TAV5_9BRYO</name>
<dbReference type="PROSITE" id="PS51485">
    <property type="entry name" value="PHYTOCYANIN"/>
    <property type="match status" value="1"/>
</dbReference>
<feature type="signal peptide" evidence="3">
    <location>
        <begin position="1"/>
        <end position="29"/>
    </location>
</feature>
<feature type="chain" id="PRO_5045436395" description="Phytocyanin domain-containing protein" evidence="3">
    <location>
        <begin position="30"/>
        <end position="125"/>
    </location>
</feature>
<evidence type="ECO:0000259" key="4">
    <source>
        <dbReference type="PROSITE" id="PS51485"/>
    </source>
</evidence>
<protein>
    <recommendedName>
        <fullName evidence="4">Phytocyanin domain-containing protein</fullName>
    </recommendedName>
</protein>
<keyword evidence="6" id="KW-1185">Reference proteome</keyword>
<evidence type="ECO:0000256" key="3">
    <source>
        <dbReference type="SAM" id="SignalP"/>
    </source>
</evidence>
<keyword evidence="2" id="KW-0186">Copper</keyword>
<dbReference type="InterPro" id="IPR003245">
    <property type="entry name" value="Phytocyanin_dom"/>
</dbReference>
<gene>
    <name evidence="5" type="ORF">CSSPTR1EN2_LOCUS1315</name>
</gene>
<reference evidence="5 6" key="1">
    <citation type="submission" date="2024-02" db="EMBL/GenBank/DDBJ databases">
        <authorList>
            <consortium name="ELIXIR-Norway"/>
            <consortium name="Elixir Norway"/>
        </authorList>
    </citation>
    <scope>NUCLEOTIDE SEQUENCE [LARGE SCALE GENOMIC DNA]</scope>
</reference>
<proteinExistence type="predicted"/>
<accession>A0ABP0TAV5</accession>
<dbReference type="Gene3D" id="2.60.40.420">
    <property type="entry name" value="Cupredoxins - blue copper proteins"/>
    <property type="match status" value="1"/>
</dbReference>
<dbReference type="PANTHER" id="PTHR33021:SF193">
    <property type="entry name" value="OS06G0218600 PROTEIN"/>
    <property type="match status" value="1"/>
</dbReference>
<organism evidence="5 6">
    <name type="scientific">Sphagnum troendelagicum</name>
    <dbReference type="NCBI Taxonomy" id="128251"/>
    <lineage>
        <taxon>Eukaryota</taxon>
        <taxon>Viridiplantae</taxon>
        <taxon>Streptophyta</taxon>
        <taxon>Embryophyta</taxon>
        <taxon>Bryophyta</taxon>
        <taxon>Sphagnophytina</taxon>
        <taxon>Sphagnopsida</taxon>
        <taxon>Sphagnales</taxon>
        <taxon>Sphagnaceae</taxon>
        <taxon>Sphagnum</taxon>
    </lineage>
</organism>
<dbReference type="InterPro" id="IPR039391">
    <property type="entry name" value="Phytocyanin-like"/>
</dbReference>
<dbReference type="InterPro" id="IPR028871">
    <property type="entry name" value="BlueCu_1_BS"/>
</dbReference>
<dbReference type="PANTHER" id="PTHR33021">
    <property type="entry name" value="BLUE COPPER PROTEIN"/>
    <property type="match status" value="1"/>
</dbReference>
<keyword evidence="3" id="KW-0732">Signal</keyword>
<dbReference type="InterPro" id="IPR008972">
    <property type="entry name" value="Cupredoxin"/>
</dbReference>
<evidence type="ECO:0000256" key="2">
    <source>
        <dbReference type="ARBA" id="ARBA00023008"/>
    </source>
</evidence>
<dbReference type="Pfam" id="PF02298">
    <property type="entry name" value="Cu_bind_like"/>
    <property type="match status" value="1"/>
</dbReference>
<dbReference type="PROSITE" id="PS00196">
    <property type="entry name" value="COPPER_BLUE"/>
    <property type="match status" value="1"/>
</dbReference>
<dbReference type="EMBL" id="OZ019893">
    <property type="protein sequence ID" value="CAK9191287.1"/>
    <property type="molecule type" value="Genomic_DNA"/>
</dbReference>
<dbReference type="SUPFAM" id="SSF49503">
    <property type="entry name" value="Cupredoxins"/>
    <property type="match status" value="1"/>
</dbReference>
<sequence>MKRRPGSLPTVALLLLLVALLVQLQAVAATKYTLNWNYPNYQNYFSNWNRGNNYAVGDSIEFVYNAEAHDVVKVSYAEYGDCFTSALPSTSGATVFPLEQTGMHYFICTIPGHCQAGMKLAINVL</sequence>
<evidence type="ECO:0000313" key="5">
    <source>
        <dbReference type="EMBL" id="CAK9191287.1"/>
    </source>
</evidence>
<keyword evidence="1" id="KW-0479">Metal-binding</keyword>
<evidence type="ECO:0000256" key="1">
    <source>
        <dbReference type="ARBA" id="ARBA00022723"/>
    </source>
</evidence>
<feature type="domain" description="Phytocyanin" evidence="4">
    <location>
        <begin position="30"/>
        <end position="125"/>
    </location>
</feature>